<protein>
    <submittedName>
        <fullName evidence="1">Uncharacterized protein</fullName>
    </submittedName>
</protein>
<accession>A0A0F9BA83</accession>
<comment type="caution">
    <text evidence="1">The sequence shown here is derived from an EMBL/GenBank/DDBJ whole genome shotgun (WGS) entry which is preliminary data.</text>
</comment>
<reference evidence="1" key="1">
    <citation type="journal article" date="2015" name="Nature">
        <title>Complex archaea that bridge the gap between prokaryotes and eukaryotes.</title>
        <authorList>
            <person name="Spang A."/>
            <person name="Saw J.H."/>
            <person name="Jorgensen S.L."/>
            <person name="Zaremba-Niedzwiedzka K."/>
            <person name="Martijn J."/>
            <person name="Lind A.E."/>
            <person name="van Eijk R."/>
            <person name="Schleper C."/>
            <person name="Guy L."/>
            <person name="Ettema T.J."/>
        </authorList>
    </citation>
    <scope>NUCLEOTIDE SEQUENCE</scope>
</reference>
<name>A0A0F9BA83_9ZZZZ</name>
<evidence type="ECO:0000313" key="1">
    <source>
        <dbReference type="EMBL" id="KKL10692.1"/>
    </source>
</evidence>
<dbReference type="AlphaFoldDB" id="A0A0F9BA83"/>
<proteinExistence type="predicted"/>
<sequence length="128" mass="14517">MANPSKLLDQIKKTLFEKDFGAYSGFTQEIKQFLEIISTIDQIGSLYEKKLEKELKTVIFPKALRYLGGKVEVKKARDEIFQILVKQGYLIENHPKIAGGSESIQTSFSVGPQYQKALEDEFELLRGG</sequence>
<dbReference type="EMBL" id="LAZR01041958">
    <property type="protein sequence ID" value="KKL10692.1"/>
    <property type="molecule type" value="Genomic_DNA"/>
</dbReference>
<organism evidence="1">
    <name type="scientific">marine sediment metagenome</name>
    <dbReference type="NCBI Taxonomy" id="412755"/>
    <lineage>
        <taxon>unclassified sequences</taxon>
        <taxon>metagenomes</taxon>
        <taxon>ecological metagenomes</taxon>
    </lineage>
</organism>
<gene>
    <name evidence="1" type="ORF">LCGC14_2553280</name>
</gene>